<sequence length="124" mass="14014">MRVFKPLRRPRGFTLIELLVVMAIIATLLSIAAPRYFDHLDRARENSLRQTLAVMRDAIDKYSADVGRPPETLDELVDKRYLRSIPEDPITESVATWVVEPPPDDPLGGIWNIRSGAGEPYGAW</sequence>
<dbReference type="Gene3D" id="3.30.700.10">
    <property type="entry name" value="Glycoprotein, Type 4 Pilin"/>
    <property type="match status" value="1"/>
</dbReference>
<dbReference type="OrthoDB" id="9795612at2"/>
<evidence type="ECO:0000256" key="2">
    <source>
        <dbReference type="SAM" id="Phobius"/>
    </source>
</evidence>
<dbReference type="GO" id="GO:0015627">
    <property type="term" value="C:type II protein secretion system complex"/>
    <property type="evidence" value="ECO:0007669"/>
    <property type="project" value="InterPro"/>
</dbReference>
<dbReference type="Pfam" id="PF07963">
    <property type="entry name" value="N_methyl"/>
    <property type="match status" value="1"/>
</dbReference>
<dbReference type="InterPro" id="IPR012902">
    <property type="entry name" value="N_methyl_site"/>
</dbReference>
<dbReference type="AlphaFoldDB" id="A0A557QH66"/>
<gene>
    <name evidence="3" type="ORF">FHP91_17565</name>
</gene>
<keyword evidence="2" id="KW-1133">Transmembrane helix</keyword>
<keyword evidence="2" id="KW-0472">Membrane</keyword>
<dbReference type="SUPFAM" id="SSF54523">
    <property type="entry name" value="Pili subunits"/>
    <property type="match status" value="1"/>
</dbReference>
<dbReference type="PANTHER" id="PTHR30093">
    <property type="entry name" value="GENERAL SECRETION PATHWAY PROTEIN G"/>
    <property type="match status" value="1"/>
</dbReference>
<dbReference type="EMBL" id="VMNK01000017">
    <property type="protein sequence ID" value="TVO52244.1"/>
    <property type="molecule type" value="Genomic_DNA"/>
</dbReference>
<dbReference type="InterPro" id="IPR000983">
    <property type="entry name" value="Bac_GSPG_pilin"/>
</dbReference>
<dbReference type="Proteomes" id="UP000319502">
    <property type="component" value="Unassembled WGS sequence"/>
</dbReference>
<dbReference type="PANTHER" id="PTHR30093:SF47">
    <property type="entry name" value="TYPE IV PILUS NON-CORE MINOR PILIN PILE"/>
    <property type="match status" value="1"/>
</dbReference>
<keyword evidence="4" id="KW-1185">Reference proteome</keyword>
<reference evidence="3 4" key="1">
    <citation type="submission" date="2019-07" db="EMBL/GenBank/DDBJ databases">
        <title>The pathways for chlorine oxyanion respiration interact through the shared metabolite chlorate.</title>
        <authorList>
            <person name="Barnum T.P."/>
            <person name="Cheng Y."/>
            <person name="Hill K.A."/>
            <person name="Lucas L.N."/>
            <person name="Carlson H.K."/>
            <person name="Coates J.D."/>
        </authorList>
    </citation>
    <scope>NUCLEOTIDE SEQUENCE [LARGE SCALE GENOMIC DNA]</scope>
    <source>
        <strain evidence="3 4">SFB-3</strain>
    </source>
</reference>
<accession>A0A557QH66</accession>
<dbReference type="PRINTS" id="PR00813">
    <property type="entry name" value="BCTERIALGSPG"/>
</dbReference>
<keyword evidence="2" id="KW-0812">Transmembrane</keyword>
<evidence type="ECO:0000256" key="1">
    <source>
        <dbReference type="ARBA" id="ARBA00022481"/>
    </source>
</evidence>
<comment type="caution">
    <text evidence="3">The sequence shown here is derived from an EMBL/GenBank/DDBJ whole genome shotgun (WGS) entry which is preliminary data.</text>
</comment>
<feature type="transmembrane region" description="Helical" evidence="2">
    <location>
        <begin position="12"/>
        <end position="37"/>
    </location>
</feature>
<dbReference type="InterPro" id="IPR045584">
    <property type="entry name" value="Pilin-like"/>
</dbReference>
<keyword evidence="1" id="KW-0488">Methylation</keyword>
<protein>
    <submittedName>
        <fullName evidence="3">Type II secretion system protein</fullName>
    </submittedName>
</protein>
<dbReference type="NCBIfam" id="TIGR02532">
    <property type="entry name" value="IV_pilin_GFxxxE"/>
    <property type="match status" value="1"/>
</dbReference>
<organism evidence="3 4">
    <name type="scientific">Denitromonas halophila</name>
    <dbReference type="NCBI Taxonomy" id="1629404"/>
    <lineage>
        <taxon>Bacteria</taxon>
        <taxon>Pseudomonadati</taxon>
        <taxon>Pseudomonadota</taxon>
        <taxon>Betaproteobacteria</taxon>
        <taxon>Rhodocyclales</taxon>
        <taxon>Zoogloeaceae</taxon>
        <taxon>Denitromonas</taxon>
    </lineage>
</organism>
<name>A0A557QH66_9RHOO</name>
<proteinExistence type="predicted"/>
<dbReference type="PROSITE" id="PS00409">
    <property type="entry name" value="PROKAR_NTER_METHYL"/>
    <property type="match status" value="1"/>
</dbReference>
<dbReference type="GO" id="GO:0015628">
    <property type="term" value="P:protein secretion by the type II secretion system"/>
    <property type="evidence" value="ECO:0007669"/>
    <property type="project" value="InterPro"/>
</dbReference>
<evidence type="ECO:0000313" key="3">
    <source>
        <dbReference type="EMBL" id="TVO52244.1"/>
    </source>
</evidence>
<evidence type="ECO:0000313" key="4">
    <source>
        <dbReference type="Proteomes" id="UP000319502"/>
    </source>
</evidence>